<feature type="transmembrane region" description="Helical" evidence="8">
    <location>
        <begin position="49"/>
        <end position="72"/>
    </location>
</feature>
<proteinExistence type="predicted"/>
<comment type="subcellular location">
    <subcellularLocation>
        <location evidence="1">Cell membrane</location>
        <topology evidence="1">Multi-pass membrane protein</topology>
    </subcellularLocation>
</comment>
<evidence type="ECO:0000256" key="6">
    <source>
        <dbReference type="ARBA" id="ARBA00022989"/>
    </source>
</evidence>
<name>A0ABN2PTI3_9MICO</name>
<dbReference type="Proteomes" id="UP001501343">
    <property type="component" value="Unassembled WGS sequence"/>
</dbReference>
<keyword evidence="5 8" id="KW-0812">Transmembrane</keyword>
<dbReference type="Pfam" id="PF02653">
    <property type="entry name" value="BPD_transp_2"/>
    <property type="match status" value="1"/>
</dbReference>
<feature type="transmembrane region" description="Helical" evidence="8">
    <location>
        <begin position="224"/>
        <end position="245"/>
    </location>
</feature>
<feature type="transmembrane region" description="Helical" evidence="8">
    <location>
        <begin position="133"/>
        <end position="151"/>
    </location>
</feature>
<feature type="transmembrane region" description="Helical" evidence="8">
    <location>
        <begin position="308"/>
        <end position="325"/>
    </location>
</feature>
<dbReference type="EMBL" id="BAAAOF010000004">
    <property type="protein sequence ID" value="GAA1930963.1"/>
    <property type="molecule type" value="Genomic_DNA"/>
</dbReference>
<feature type="transmembrane region" description="Helical" evidence="8">
    <location>
        <begin position="257"/>
        <end position="276"/>
    </location>
</feature>
<keyword evidence="6 8" id="KW-1133">Transmembrane helix</keyword>
<evidence type="ECO:0000256" key="1">
    <source>
        <dbReference type="ARBA" id="ARBA00004651"/>
    </source>
</evidence>
<keyword evidence="3" id="KW-1003">Cell membrane</keyword>
<feature type="transmembrane region" description="Helical" evidence="8">
    <location>
        <begin position="283"/>
        <end position="302"/>
    </location>
</feature>
<dbReference type="CDD" id="cd06579">
    <property type="entry name" value="TM_PBP1_transp_AraH_like"/>
    <property type="match status" value="1"/>
</dbReference>
<evidence type="ECO:0000313" key="9">
    <source>
        <dbReference type="EMBL" id="GAA1930963.1"/>
    </source>
</evidence>
<feature type="transmembrane region" description="Helical" evidence="8">
    <location>
        <begin position="171"/>
        <end position="194"/>
    </location>
</feature>
<accession>A0ABN2PTI3</accession>
<dbReference type="RefSeq" id="WP_248148074.1">
    <property type="nucleotide sequence ID" value="NZ_BAAAOF010000004.1"/>
</dbReference>
<keyword evidence="4" id="KW-0997">Cell inner membrane</keyword>
<dbReference type="PANTHER" id="PTHR32196">
    <property type="entry name" value="ABC TRANSPORTER PERMEASE PROTEIN YPHD-RELATED-RELATED"/>
    <property type="match status" value="1"/>
</dbReference>
<keyword evidence="7 8" id="KW-0472">Membrane</keyword>
<sequence>MTTTTETIAPPRRTVGARALDILGRYGVLIFLLLLIAVFSILLPGRFFTAANGVTILTGQAIPLILAIAVLFPLSAGEFDLSVAANLSFCGVWVAYSSSLGWPVVLVLVSALAIGAIIGAVNAFFIVKVGVNAFIATLAMGTILVGFNLLVTNGQLLFRGIPDELKKIGTTTFIGFPMTVWIAFALALVVWYILEFTPFGRYIRATGSGREAARLSGVRTGPSLAAVFIIAGTISGLAGFLNTAWIGSANPTSGPEFLLPAYAAAFLGATVIQPGLFNLWGTIIGALVLAVGISGLVIAGAPFWLPNVFNGVALLIAVSLSVLSARKRGDSTR</sequence>
<evidence type="ECO:0000256" key="3">
    <source>
        <dbReference type="ARBA" id="ARBA00022475"/>
    </source>
</evidence>
<dbReference type="InterPro" id="IPR001851">
    <property type="entry name" value="ABC_transp_permease"/>
</dbReference>
<feature type="transmembrane region" description="Helical" evidence="8">
    <location>
        <begin position="22"/>
        <end position="43"/>
    </location>
</feature>
<protein>
    <submittedName>
        <fullName evidence="9">ABC transporter permease</fullName>
    </submittedName>
</protein>
<evidence type="ECO:0000256" key="7">
    <source>
        <dbReference type="ARBA" id="ARBA00023136"/>
    </source>
</evidence>
<dbReference type="PANTHER" id="PTHR32196:SF21">
    <property type="entry name" value="ABC TRANSPORTER PERMEASE PROTEIN YPHD-RELATED"/>
    <property type="match status" value="1"/>
</dbReference>
<feature type="transmembrane region" description="Helical" evidence="8">
    <location>
        <begin position="79"/>
        <end position="96"/>
    </location>
</feature>
<evidence type="ECO:0000256" key="4">
    <source>
        <dbReference type="ARBA" id="ARBA00022519"/>
    </source>
</evidence>
<evidence type="ECO:0000313" key="10">
    <source>
        <dbReference type="Proteomes" id="UP001501343"/>
    </source>
</evidence>
<evidence type="ECO:0000256" key="5">
    <source>
        <dbReference type="ARBA" id="ARBA00022692"/>
    </source>
</evidence>
<evidence type="ECO:0000256" key="2">
    <source>
        <dbReference type="ARBA" id="ARBA00022448"/>
    </source>
</evidence>
<organism evidence="9 10">
    <name type="scientific">Microbacterium aoyamense</name>
    <dbReference type="NCBI Taxonomy" id="344166"/>
    <lineage>
        <taxon>Bacteria</taxon>
        <taxon>Bacillati</taxon>
        <taxon>Actinomycetota</taxon>
        <taxon>Actinomycetes</taxon>
        <taxon>Micrococcales</taxon>
        <taxon>Microbacteriaceae</taxon>
        <taxon>Microbacterium</taxon>
    </lineage>
</organism>
<feature type="transmembrane region" description="Helical" evidence="8">
    <location>
        <begin position="102"/>
        <end position="126"/>
    </location>
</feature>
<reference evidence="9 10" key="1">
    <citation type="journal article" date="2019" name="Int. J. Syst. Evol. Microbiol.">
        <title>The Global Catalogue of Microorganisms (GCM) 10K type strain sequencing project: providing services to taxonomists for standard genome sequencing and annotation.</title>
        <authorList>
            <consortium name="The Broad Institute Genomics Platform"/>
            <consortium name="The Broad Institute Genome Sequencing Center for Infectious Disease"/>
            <person name="Wu L."/>
            <person name="Ma J."/>
        </authorList>
    </citation>
    <scope>NUCLEOTIDE SEQUENCE [LARGE SCALE GENOMIC DNA]</scope>
    <source>
        <strain evidence="9 10">JCM 14900</strain>
    </source>
</reference>
<keyword evidence="2" id="KW-0813">Transport</keyword>
<gene>
    <name evidence="9" type="ORF">GCM10009775_23880</name>
</gene>
<keyword evidence="10" id="KW-1185">Reference proteome</keyword>
<evidence type="ECO:0000256" key="8">
    <source>
        <dbReference type="SAM" id="Phobius"/>
    </source>
</evidence>
<comment type="caution">
    <text evidence="9">The sequence shown here is derived from an EMBL/GenBank/DDBJ whole genome shotgun (WGS) entry which is preliminary data.</text>
</comment>